<dbReference type="InterPro" id="IPR001810">
    <property type="entry name" value="F-box_dom"/>
</dbReference>
<sequence length="385" mass="44786">QRDEQLSSEIEVLNLSEKHGVSHQSNPTIPFDLPFEIVIEIFLKLPVKSLLKIRFVSKSWHAFITSPKLIKYHLNLSANHNKYFTNHNVILSITQPELNLKDCFVMEDTDLDYHMKNSGISFTIEGFINGLVCLVNKENEVFLWNPTIRKCKKLPNFRTQLKNEGYCTYGFGYDEIHDDYMVVCIFSIVGCPPHFHEIDIYSLKKDSWQIIHCSLNVIRLIGSGKFVNGKFYWTTRINIQSGWSITSFNLINEKWRKVERPYNGEESEALVLGVLGNNLSAICNNSTTHVDVWTMEEYEDKESWIKMFAIDCALNPVDYLFSHSFCLSKRGEFFIMFDDSVMIYDPKDNSIRYSKTREFDYGVLTEFFQSLVCPLSQSESKVQKE</sequence>
<feature type="non-terminal residue" evidence="2">
    <location>
        <position position="385"/>
    </location>
</feature>
<name>A0A6N2AEV4_SOLCI</name>
<dbReference type="Pfam" id="PF00646">
    <property type="entry name" value="F-box"/>
    <property type="match status" value="1"/>
</dbReference>
<dbReference type="SUPFAM" id="SSF50965">
    <property type="entry name" value="Galactose oxidase, central domain"/>
    <property type="match status" value="1"/>
</dbReference>
<feature type="domain" description="F-box" evidence="1">
    <location>
        <begin position="27"/>
        <end position="73"/>
    </location>
</feature>
<dbReference type="Pfam" id="PF08268">
    <property type="entry name" value="FBA_3"/>
    <property type="match status" value="1"/>
</dbReference>
<dbReference type="InterPro" id="IPR017451">
    <property type="entry name" value="F-box-assoc_interact_dom"/>
</dbReference>
<dbReference type="Gene3D" id="1.20.1280.50">
    <property type="match status" value="1"/>
</dbReference>
<dbReference type="InterPro" id="IPR036047">
    <property type="entry name" value="F-box-like_dom_sf"/>
</dbReference>
<dbReference type="InterPro" id="IPR013187">
    <property type="entry name" value="F-box-assoc_dom_typ3"/>
</dbReference>
<dbReference type="PROSITE" id="PS50181">
    <property type="entry name" value="FBOX"/>
    <property type="match status" value="1"/>
</dbReference>
<dbReference type="SMART" id="SM00256">
    <property type="entry name" value="FBOX"/>
    <property type="match status" value="1"/>
</dbReference>
<accession>A0A6N2AEV4</accession>
<dbReference type="PANTHER" id="PTHR31672">
    <property type="entry name" value="BNACNNG10540D PROTEIN"/>
    <property type="match status" value="1"/>
</dbReference>
<dbReference type="EMBL" id="RXGB01075239">
    <property type="protein sequence ID" value="TMW80169.1"/>
    <property type="molecule type" value="Genomic_DNA"/>
</dbReference>
<dbReference type="InterPro" id="IPR011043">
    <property type="entry name" value="Gal_Oxase/kelch_b-propeller"/>
</dbReference>
<dbReference type="AlphaFoldDB" id="A0A6N2AEV4"/>
<evidence type="ECO:0000259" key="1">
    <source>
        <dbReference type="PROSITE" id="PS50181"/>
    </source>
</evidence>
<feature type="non-terminal residue" evidence="2">
    <location>
        <position position="1"/>
    </location>
</feature>
<gene>
    <name evidence="2" type="ORF">EJD97_023257</name>
</gene>
<dbReference type="SUPFAM" id="SSF81383">
    <property type="entry name" value="F-box domain"/>
    <property type="match status" value="1"/>
</dbReference>
<comment type="caution">
    <text evidence="2">The sequence shown here is derived from an EMBL/GenBank/DDBJ whole genome shotgun (WGS) entry which is preliminary data.</text>
</comment>
<dbReference type="NCBIfam" id="TIGR01640">
    <property type="entry name" value="F_box_assoc_1"/>
    <property type="match status" value="1"/>
</dbReference>
<dbReference type="InterPro" id="IPR050796">
    <property type="entry name" value="SCF_F-box_component"/>
</dbReference>
<evidence type="ECO:0000313" key="2">
    <source>
        <dbReference type="EMBL" id="TMW80169.1"/>
    </source>
</evidence>
<organism evidence="2">
    <name type="scientific">Solanum chilense</name>
    <name type="common">Tomato</name>
    <name type="synonym">Lycopersicon chilense</name>
    <dbReference type="NCBI Taxonomy" id="4083"/>
    <lineage>
        <taxon>Eukaryota</taxon>
        <taxon>Viridiplantae</taxon>
        <taxon>Streptophyta</taxon>
        <taxon>Embryophyta</taxon>
        <taxon>Tracheophyta</taxon>
        <taxon>Spermatophyta</taxon>
        <taxon>Magnoliopsida</taxon>
        <taxon>eudicotyledons</taxon>
        <taxon>Gunneridae</taxon>
        <taxon>Pentapetalae</taxon>
        <taxon>asterids</taxon>
        <taxon>lamiids</taxon>
        <taxon>Solanales</taxon>
        <taxon>Solanaceae</taxon>
        <taxon>Solanoideae</taxon>
        <taxon>Solaneae</taxon>
        <taxon>Solanum</taxon>
        <taxon>Solanum subgen. Lycopersicon</taxon>
    </lineage>
</organism>
<reference evidence="2" key="1">
    <citation type="submission" date="2019-05" db="EMBL/GenBank/DDBJ databases">
        <title>The de novo reference genome and transcriptome assemblies of the wild tomato species Solanum chilense.</title>
        <authorList>
            <person name="Stam R."/>
            <person name="Nosenko T."/>
            <person name="Hoerger A.C."/>
            <person name="Stephan W."/>
            <person name="Seidel M.A."/>
            <person name="Kuhn J.M.M."/>
            <person name="Haberer G."/>
            <person name="Tellier A."/>
        </authorList>
    </citation>
    <scope>NUCLEOTIDE SEQUENCE</scope>
    <source>
        <tissue evidence="2">Mature leaves</tissue>
    </source>
</reference>
<proteinExistence type="predicted"/>
<protein>
    <recommendedName>
        <fullName evidence="1">F-box domain-containing protein</fullName>
    </recommendedName>
</protein>
<dbReference type="PANTHER" id="PTHR31672:SF13">
    <property type="entry name" value="F-BOX PROTEIN CPR30-LIKE"/>
    <property type="match status" value="1"/>
</dbReference>